<dbReference type="SUPFAM" id="SSF55874">
    <property type="entry name" value="ATPase domain of HSP90 chaperone/DNA topoisomerase II/histidine kinase"/>
    <property type="match status" value="1"/>
</dbReference>
<feature type="transmembrane region" description="Helical" evidence="4">
    <location>
        <begin position="164"/>
        <end position="187"/>
    </location>
</feature>
<evidence type="ECO:0000256" key="2">
    <source>
        <dbReference type="ARBA" id="ARBA00022777"/>
    </source>
</evidence>
<sequence length="420" mass="45440">MSPAPRRSWIDRLTEPALALRVAALAICVLELGSAFATLAGANTEPYDGLIAQAWGALGGAPRNPTPLLLSLLLLGAFGWLLWRLARPQHIDNPPRHALRWLMLLDALAFAVTPGLPFLVTAMAAVLLQARPALLFAVAQVGLALANYLWLPNAGQRMEQLHQGMVYGLTVTAMAMLALHGLAFGLGRLTAAQADKRRWLQAMLAERLSAEQLHDEQLRYSERLVIARELHDLMGHHLAALNLQLQLGEALAARGDAAGATPALGKARMVAQQLLADVRAAVSAQREQPRIDLQAALQALAAGIEQPRIALDLQREAVQNLGPRCAHALLRCVQEAVTNSVRHARARSITITLRLLADDAGREQVQVRVADDGVGAPKLEPGNGLSGMRERVEELGGSLAVLRQHPGFELELRIPRHMEL</sequence>
<proteinExistence type="predicted"/>
<name>A0A840S2U9_9BURK</name>
<dbReference type="GO" id="GO:0000155">
    <property type="term" value="F:phosphorelay sensor kinase activity"/>
    <property type="evidence" value="ECO:0007669"/>
    <property type="project" value="InterPro"/>
</dbReference>
<evidence type="ECO:0000256" key="1">
    <source>
        <dbReference type="ARBA" id="ARBA00022679"/>
    </source>
</evidence>
<dbReference type="InterPro" id="IPR050482">
    <property type="entry name" value="Sensor_HK_TwoCompSys"/>
</dbReference>
<dbReference type="InterPro" id="IPR003594">
    <property type="entry name" value="HATPase_dom"/>
</dbReference>
<feature type="transmembrane region" description="Helical" evidence="4">
    <location>
        <begin position="133"/>
        <end position="152"/>
    </location>
</feature>
<evidence type="ECO:0000259" key="5">
    <source>
        <dbReference type="SMART" id="SM00387"/>
    </source>
</evidence>
<keyword evidence="1" id="KW-0808">Transferase</keyword>
<dbReference type="RefSeq" id="WP_138858001.1">
    <property type="nucleotide sequence ID" value="NZ_CP040709.1"/>
</dbReference>
<dbReference type="Gene3D" id="1.20.5.1930">
    <property type="match status" value="1"/>
</dbReference>
<dbReference type="PANTHER" id="PTHR24421">
    <property type="entry name" value="NITRATE/NITRITE SENSOR PROTEIN NARX-RELATED"/>
    <property type="match status" value="1"/>
</dbReference>
<dbReference type="GO" id="GO:0016020">
    <property type="term" value="C:membrane"/>
    <property type="evidence" value="ECO:0007669"/>
    <property type="project" value="InterPro"/>
</dbReference>
<feature type="transmembrane region" description="Helical" evidence="4">
    <location>
        <begin position="104"/>
        <end position="127"/>
    </location>
</feature>
<keyword evidence="4" id="KW-1133">Transmembrane helix</keyword>
<dbReference type="SMART" id="SM00387">
    <property type="entry name" value="HATPase_c"/>
    <property type="match status" value="1"/>
</dbReference>
<keyword evidence="3" id="KW-0902">Two-component regulatory system</keyword>
<dbReference type="Pfam" id="PF07730">
    <property type="entry name" value="HisKA_3"/>
    <property type="match status" value="1"/>
</dbReference>
<dbReference type="CDD" id="cd16917">
    <property type="entry name" value="HATPase_UhpB-NarQ-NarX-like"/>
    <property type="match status" value="1"/>
</dbReference>
<evidence type="ECO:0000313" key="7">
    <source>
        <dbReference type="Proteomes" id="UP000554837"/>
    </source>
</evidence>
<dbReference type="Proteomes" id="UP000554837">
    <property type="component" value="Unassembled WGS sequence"/>
</dbReference>
<dbReference type="InterPro" id="IPR036890">
    <property type="entry name" value="HATPase_C_sf"/>
</dbReference>
<dbReference type="GO" id="GO:0046983">
    <property type="term" value="F:protein dimerization activity"/>
    <property type="evidence" value="ECO:0007669"/>
    <property type="project" value="InterPro"/>
</dbReference>
<accession>A0A840S2U9</accession>
<evidence type="ECO:0000313" key="6">
    <source>
        <dbReference type="EMBL" id="MBB5202910.1"/>
    </source>
</evidence>
<dbReference type="AlphaFoldDB" id="A0A840S2U9"/>
<evidence type="ECO:0000256" key="3">
    <source>
        <dbReference type="ARBA" id="ARBA00023012"/>
    </source>
</evidence>
<keyword evidence="4" id="KW-0472">Membrane</keyword>
<dbReference type="PANTHER" id="PTHR24421:SF59">
    <property type="entry name" value="OXYGEN SENSOR HISTIDINE KINASE NREB"/>
    <property type="match status" value="1"/>
</dbReference>
<feature type="domain" description="Histidine kinase/HSP90-like ATPase" evidence="5">
    <location>
        <begin position="324"/>
        <end position="418"/>
    </location>
</feature>
<organism evidence="6 7">
    <name type="scientific">Inhella inkyongensis</name>
    <dbReference type="NCBI Taxonomy" id="392593"/>
    <lineage>
        <taxon>Bacteria</taxon>
        <taxon>Pseudomonadati</taxon>
        <taxon>Pseudomonadota</taxon>
        <taxon>Betaproteobacteria</taxon>
        <taxon>Burkholderiales</taxon>
        <taxon>Sphaerotilaceae</taxon>
        <taxon>Inhella</taxon>
    </lineage>
</organism>
<keyword evidence="7" id="KW-1185">Reference proteome</keyword>
<evidence type="ECO:0000256" key="4">
    <source>
        <dbReference type="SAM" id="Phobius"/>
    </source>
</evidence>
<keyword evidence="2 6" id="KW-0418">Kinase</keyword>
<reference evidence="6 7" key="1">
    <citation type="submission" date="2020-08" db="EMBL/GenBank/DDBJ databases">
        <title>Genomic Encyclopedia of Type Strains, Phase IV (KMG-IV): sequencing the most valuable type-strain genomes for metagenomic binning, comparative biology and taxonomic classification.</title>
        <authorList>
            <person name="Goeker M."/>
        </authorList>
    </citation>
    <scope>NUCLEOTIDE SEQUENCE [LARGE SCALE GENOMIC DNA]</scope>
    <source>
        <strain evidence="6 7">DSM 23958</strain>
    </source>
</reference>
<dbReference type="EMBL" id="JACHHO010000001">
    <property type="protein sequence ID" value="MBB5202910.1"/>
    <property type="molecule type" value="Genomic_DNA"/>
</dbReference>
<comment type="caution">
    <text evidence="6">The sequence shown here is derived from an EMBL/GenBank/DDBJ whole genome shotgun (WGS) entry which is preliminary data.</text>
</comment>
<dbReference type="InterPro" id="IPR011712">
    <property type="entry name" value="Sig_transdc_His_kin_sub3_dim/P"/>
</dbReference>
<keyword evidence="4" id="KW-0812">Transmembrane</keyword>
<dbReference type="Pfam" id="PF02518">
    <property type="entry name" value="HATPase_c"/>
    <property type="match status" value="1"/>
</dbReference>
<protein>
    <submittedName>
        <fullName evidence="6">Signal transduction histidine kinase</fullName>
    </submittedName>
</protein>
<gene>
    <name evidence="6" type="ORF">HNQ51_000203</name>
</gene>
<feature type="transmembrane region" description="Helical" evidence="4">
    <location>
        <begin position="66"/>
        <end position="83"/>
    </location>
</feature>
<dbReference type="OrthoDB" id="9797605at2"/>
<dbReference type="Gene3D" id="3.30.565.10">
    <property type="entry name" value="Histidine kinase-like ATPase, C-terminal domain"/>
    <property type="match status" value="1"/>
</dbReference>